<protein>
    <recommendedName>
        <fullName evidence="4">Transcription factor zinc-finger domain-containing protein</fullName>
    </recommendedName>
</protein>
<proteinExistence type="predicted"/>
<dbReference type="AlphaFoldDB" id="U4TC46"/>
<evidence type="ECO:0000256" key="1">
    <source>
        <dbReference type="SAM" id="MobiDB-lite"/>
    </source>
</evidence>
<dbReference type="EMBL" id="AUSW01000015">
    <property type="protein sequence ID" value="ERL56309.1"/>
    <property type="molecule type" value="Genomic_DNA"/>
</dbReference>
<dbReference type="RefSeq" id="WP_021813640.1">
    <property type="nucleotide sequence ID" value="NZ_AUSW01000015.1"/>
</dbReference>
<dbReference type="STRING" id="1354303.M917_0987"/>
<dbReference type="Proteomes" id="UP000016761">
    <property type="component" value="Unassembled WGS sequence"/>
</dbReference>
<accession>U4TC46</accession>
<sequence length="196" mass="23122">MSLHCYHCTAEPLLPTKLDDTLPALSCKKCQGIYLDLLTYRSWLESHAAHKTSEDSEAAESDKQSSKTFDASELKNTDNALVCQRCRKFMLKYRINNEHKNTINVCHTCDDVWLDRGEWPLLKYLKMQDKLTAVMSEPWQQQLRNQDREQTFNKLYQQKLGDDFETVERFALWLQNHPQKSEIQHYLSQYRSVSNK</sequence>
<gene>
    <name evidence="2" type="ORF">M917_0987</name>
</gene>
<dbReference type="eggNOG" id="COG3809">
    <property type="taxonomic scope" value="Bacteria"/>
</dbReference>
<evidence type="ECO:0000313" key="3">
    <source>
        <dbReference type="Proteomes" id="UP000016761"/>
    </source>
</evidence>
<dbReference type="OrthoDB" id="9814037at2"/>
<dbReference type="PATRIC" id="fig|1354303.4.peg.975"/>
<name>U4TC46_9GAMM</name>
<evidence type="ECO:0008006" key="4">
    <source>
        <dbReference type="Google" id="ProtNLM"/>
    </source>
</evidence>
<evidence type="ECO:0000313" key="2">
    <source>
        <dbReference type="EMBL" id="ERL56309.1"/>
    </source>
</evidence>
<feature type="region of interest" description="Disordered" evidence="1">
    <location>
        <begin position="51"/>
        <end position="70"/>
    </location>
</feature>
<organism evidence="2 3">
    <name type="scientific">Psychrobacter aquaticus CMS 56</name>
    <dbReference type="NCBI Taxonomy" id="1354303"/>
    <lineage>
        <taxon>Bacteria</taxon>
        <taxon>Pseudomonadati</taxon>
        <taxon>Pseudomonadota</taxon>
        <taxon>Gammaproteobacteria</taxon>
        <taxon>Moraxellales</taxon>
        <taxon>Moraxellaceae</taxon>
        <taxon>Psychrobacter</taxon>
    </lineage>
</organism>
<keyword evidence="3" id="KW-1185">Reference proteome</keyword>
<comment type="caution">
    <text evidence="2">The sequence shown here is derived from an EMBL/GenBank/DDBJ whole genome shotgun (WGS) entry which is preliminary data.</text>
</comment>
<reference evidence="2 3" key="1">
    <citation type="journal article" date="2013" name="Genome Announc.">
        <title>Draft Genome Sequence of Psychrobacter aquaticus Strain CMS 56T, Isolated from a Cyanobacterial Mat Sample Collected from Water Bodies in the McMurdo Dry Valley Region of Antarctica.</title>
        <authorList>
            <person name="Reddy G.S."/>
            <person name="Ara S."/>
            <person name="Singh A."/>
            <person name="Kumar Pinnaka A."/>
            <person name="Shivaji S."/>
        </authorList>
    </citation>
    <scope>NUCLEOTIDE SEQUENCE [LARGE SCALE GENOMIC DNA]</scope>
    <source>
        <strain evidence="2 3">CMS 56</strain>
    </source>
</reference>